<reference evidence="4" key="1">
    <citation type="submission" date="2016-07" db="EMBL/GenBank/DDBJ databases">
        <title>Phaeobacter portensis sp. nov., a tropodithietic acid producing bacterium isolated from a German harbor.</title>
        <authorList>
            <person name="Freese H.M."/>
            <person name="Bunk B."/>
            <person name="Breider S."/>
            <person name="Brinkhoff T."/>
        </authorList>
    </citation>
    <scope>NUCLEOTIDE SEQUENCE [LARGE SCALE GENOMIC DNA]</scope>
    <source>
        <strain evidence="4">P97</strain>
        <plasmid evidence="4">pp97_a</plasmid>
    </source>
</reference>
<name>A0A1L3IA33_9RHOB</name>
<sequence>MAQRISILLCTFKRRSVGRTLKSLAHLRAPTGYVIDIIVADNDATPSAEHRVRSCVASWPVSYIHAPAFNISVARNACLKIARARRSDWVAFVDDDEVVPVDWIERLISCAVSTSADVVSGPARARYPEGTPRWMVEQDWHSNWPELRGIGQGVAGQPQTAHSCNALMRLAGTRWESNDFELDRGVSGGEDTAYFFALSRMGAQFSICKEAQVFEEVAPERLKLRWLGRRRFRMGQSYAASAPGFLARVRLAVMALAKVVYCAVVTLSVLPFEARRNFWLLRGVLHLGVLAGCFALPQPQIYGAAVDDGYPPQRANG</sequence>
<dbReference type="GO" id="GO:0016740">
    <property type="term" value="F:transferase activity"/>
    <property type="evidence" value="ECO:0007669"/>
    <property type="project" value="UniProtKB-KW"/>
</dbReference>
<evidence type="ECO:0000313" key="3">
    <source>
        <dbReference type="EMBL" id="APG48922.1"/>
    </source>
</evidence>
<dbReference type="EMBL" id="CP016365">
    <property type="protein sequence ID" value="APG48922.1"/>
    <property type="molecule type" value="Genomic_DNA"/>
</dbReference>
<dbReference type="AlphaFoldDB" id="A0A1L3IA33"/>
<feature type="domain" description="Glycosyltransferase 2-like" evidence="2">
    <location>
        <begin position="6"/>
        <end position="167"/>
    </location>
</feature>
<dbReference type="Pfam" id="PF00535">
    <property type="entry name" value="Glycos_transf_2"/>
    <property type="match status" value="1"/>
</dbReference>
<protein>
    <submittedName>
        <fullName evidence="3">Putative glycosyl transferase</fullName>
    </submittedName>
</protein>
<dbReference type="Proteomes" id="UP000183859">
    <property type="component" value="Plasmid pP97_a"/>
</dbReference>
<feature type="transmembrane region" description="Helical" evidence="1">
    <location>
        <begin position="278"/>
        <end position="296"/>
    </location>
</feature>
<accession>A0A1L3IA33</accession>
<keyword evidence="3" id="KW-0808">Transferase</keyword>
<gene>
    <name evidence="3" type="ORF">PhaeoP97_03570</name>
</gene>
<evidence type="ECO:0000313" key="4">
    <source>
        <dbReference type="Proteomes" id="UP000183859"/>
    </source>
</evidence>
<dbReference type="InterPro" id="IPR001173">
    <property type="entry name" value="Glyco_trans_2-like"/>
</dbReference>
<dbReference type="KEGG" id="php:PhaeoP97_03570"/>
<dbReference type="Gene3D" id="3.90.550.10">
    <property type="entry name" value="Spore Coat Polysaccharide Biosynthesis Protein SpsA, Chain A"/>
    <property type="match status" value="1"/>
</dbReference>
<geneLocation type="plasmid" evidence="4">
    <name>pp97_a</name>
</geneLocation>
<keyword evidence="4" id="KW-1185">Reference proteome</keyword>
<evidence type="ECO:0000259" key="2">
    <source>
        <dbReference type="Pfam" id="PF00535"/>
    </source>
</evidence>
<organism evidence="3 4">
    <name type="scientific">Phaeobacter porticola</name>
    <dbReference type="NCBI Taxonomy" id="1844006"/>
    <lineage>
        <taxon>Bacteria</taxon>
        <taxon>Pseudomonadati</taxon>
        <taxon>Pseudomonadota</taxon>
        <taxon>Alphaproteobacteria</taxon>
        <taxon>Rhodobacterales</taxon>
        <taxon>Roseobacteraceae</taxon>
        <taxon>Phaeobacter</taxon>
    </lineage>
</organism>
<dbReference type="InterPro" id="IPR029044">
    <property type="entry name" value="Nucleotide-diphossugar_trans"/>
</dbReference>
<keyword evidence="1" id="KW-0812">Transmembrane</keyword>
<keyword evidence="1" id="KW-0472">Membrane</keyword>
<keyword evidence="3" id="KW-0614">Plasmid</keyword>
<dbReference type="OrthoDB" id="6116224at2"/>
<evidence type="ECO:0000256" key="1">
    <source>
        <dbReference type="SAM" id="Phobius"/>
    </source>
</evidence>
<dbReference type="SUPFAM" id="SSF53448">
    <property type="entry name" value="Nucleotide-diphospho-sugar transferases"/>
    <property type="match status" value="1"/>
</dbReference>
<keyword evidence="1" id="KW-1133">Transmembrane helix</keyword>
<feature type="transmembrane region" description="Helical" evidence="1">
    <location>
        <begin position="251"/>
        <end position="272"/>
    </location>
</feature>
<proteinExistence type="predicted"/>
<dbReference type="RefSeq" id="WP_072506568.1">
    <property type="nucleotide sequence ID" value="NZ_CP016365.1"/>
</dbReference>